<dbReference type="AlphaFoldDB" id="A0A7R8WCV6"/>
<accession>A0A7R8WCV6</accession>
<evidence type="ECO:0000313" key="1">
    <source>
        <dbReference type="EMBL" id="CAD7229315.1"/>
    </source>
</evidence>
<protein>
    <submittedName>
        <fullName evidence="1">Uncharacterized protein</fullName>
    </submittedName>
</protein>
<name>A0A7R8WCV6_9CRUS</name>
<organism evidence="1">
    <name type="scientific">Cyprideis torosa</name>
    <dbReference type="NCBI Taxonomy" id="163714"/>
    <lineage>
        <taxon>Eukaryota</taxon>
        <taxon>Metazoa</taxon>
        <taxon>Ecdysozoa</taxon>
        <taxon>Arthropoda</taxon>
        <taxon>Crustacea</taxon>
        <taxon>Oligostraca</taxon>
        <taxon>Ostracoda</taxon>
        <taxon>Podocopa</taxon>
        <taxon>Podocopida</taxon>
        <taxon>Cytherocopina</taxon>
        <taxon>Cytheroidea</taxon>
        <taxon>Cytherideidae</taxon>
        <taxon>Cyprideis</taxon>
    </lineage>
</organism>
<gene>
    <name evidence="1" type="ORF">CTOB1V02_LOCUS7187</name>
</gene>
<dbReference type="EMBL" id="OB661996">
    <property type="protein sequence ID" value="CAD7229315.1"/>
    <property type="molecule type" value="Genomic_DNA"/>
</dbReference>
<sequence>MRGWRIPAASADAPRPQRRDVPHASSPPPQPERIVRALNASSLRLSSSVEHYRYRYEQPRTCPCLDFPSQPNPWLSVSPSQRVDYSLDTLNNLADNSRTLEFKESPGSSGHNDLALEADEDLGLDFDNMKQQEAKFSETPVHPRLVPPVLEGNRRRRPGYGRRTALPAGQTNRLQRRMYPSWIRGVVSGRSQYLKRGNGNMAFTYRQCFFNPVTCFG</sequence>
<reference evidence="1" key="1">
    <citation type="submission" date="2020-11" db="EMBL/GenBank/DDBJ databases">
        <authorList>
            <person name="Tran Van P."/>
        </authorList>
    </citation>
    <scope>NUCLEOTIDE SEQUENCE</scope>
</reference>
<proteinExistence type="predicted"/>